<evidence type="ECO:0000313" key="3">
    <source>
        <dbReference type="Proteomes" id="UP000053881"/>
    </source>
</evidence>
<dbReference type="InterPro" id="IPR041223">
    <property type="entry name" value="ApeA_NTD"/>
</dbReference>
<feature type="domain" description="ApeA N-terminal" evidence="1">
    <location>
        <begin position="9"/>
        <end position="221"/>
    </location>
</feature>
<gene>
    <name evidence="2" type="ORF">ACA29_13700</name>
</gene>
<dbReference type="EMBL" id="LGPB01000109">
    <property type="protein sequence ID" value="KRG11822.1"/>
    <property type="molecule type" value="Genomic_DNA"/>
</dbReference>
<sequence>MSKSKSHQYGEWRIGGSDIALNGILKDQGNNSCLLNLYSDEPLEIPYYVNVIYGKTYEGKAFTLYKCHIGGSTSTSIVHDFQKKYIYEISCDYILEGINLTDVKDVLLEEVTFSITNLNKWAFQNAVNIDLDGNSGYIITTKNIDDIVHKNDQFELSIMYTTMPDYNYYFNNSLKVSTSVDLNIKFYKPTDVVSAHIIINQVRAFLSLCTTLPTYIEYISAIPFYSESQEPRRGIRLYD</sequence>
<evidence type="ECO:0000259" key="1">
    <source>
        <dbReference type="Pfam" id="PF18862"/>
    </source>
</evidence>
<evidence type="ECO:0000313" key="2">
    <source>
        <dbReference type="EMBL" id="KRG11822.1"/>
    </source>
</evidence>
<proteinExistence type="predicted"/>
<dbReference type="Pfam" id="PF18862">
    <property type="entry name" value="ApeA_NTD1"/>
    <property type="match status" value="1"/>
</dbReference>
<dbReference type="Proteomes" id="UP000053881">
    <property type="component" value="Unassembled WGS sequence"/>
</dbReference>
<dbReference type="AlphaFoldDB" id="A0A0Q9Y4I5"/>
<organism evidence="2 3">
    <name type="scientific">Lederbergia galactosidilytica</name>
    <dbReference type="NCBI Taxonomy" id="217031"/>
    <lineage>
        <taxon>Bacteria</taxon>
        <taxon>Bacillati</taxon>
        <taxon>Bacillota</taxon>
        <taxon>Bacilli</taxon>
        <taxon>Bacillales</taxon>
        <taxon>Bacillaceae</taxon>
        <taxon>Lederbergia</taxon>
    </lineage>
</organism>
<protein>
    <recommendedName>
        <fullName evidence="1">ApeA N-terminal domain-containing protein</fullName>
    </recommendedName>
</protein>
<accession>A0A0Q9Y4I5</accession>
<name>A0A0Q9Y4I5_9BACI</name>
<dbReference type="PATRIC" id="fig|217031.4.peg.4602"/>
<reference evidence="2 3" key="1">
    <citation type="submission" date="2015-06" db="EMBL/GenBank/DDBJ databases">
        <title>Genome sequencing project of Bacillus galactosidilyticus PL133.</title>
        <authorList>
            <person name="Gaiero J."/>
            <person name="Nicol R."/>
            <person name="Habash M."/>
        </authorList>
    </citation>
    <scope>NUCLEOTIDE SEQUENCE [LARGE SCALE GENOMIC DNA]</scope>
    <source>
        <strain evidence="2 3">PL133</strain>
    </source>
</reference>
<comment type="caution">
    <text evidence="2">The sequence shown here is derived from an EMBL/GenBank/DDBJ whole genome shotgun (WGS) entry which is preliminary data.</text>
</comment>